<reference evidence="1 2" key="1">
    <citation type="submission" date="2018-05" db="EMBL/GenBank/DDBJ databases">
        <authorList>
            <person name="Lanie J.A."/>
            <person name="Ng W.-L."/>
            <person name="Kazmierczak K.M."/>
            <person name="Andrzejewski T.M."/>
            <person name="Davidsen T.M."/>
            <person name="Wayne K.J."/>
            <person name="Tettelin H."/>
            <person name="Glass J.I."/>
            <person name="Rusch D."/>
            <person name="Podicherti R."/>
            <person name="Tsui H.-C.T."/>
            <person name="Winkler M.E."/>
        </authorList>
    </citation>
    <scope>NUCLEOTIDE SEQUENCE [LARGE SCALE GENOMIC DNA]</scope>
    <source>
        <strain evidence="1 2">BUT-10</strain>
    </source>
</reference>
<name>A0A328BN30_9CAUL</name>
<proteinExistence type="predicted"/>
<dbReference type="InterPro" id="IPR013078">
    <property type="entry name" value="His_Pase_superF_clade-1"/>
</dbReference>
<keyword evidence="2" id="KW-1185">Reference proteome</keyword>
<dbReference type="SUPFAM" id="SSF53254">
    <property type="entry name" value="Phosphoglycerate mutase-like"/>
    <property type="match status" value="1"/>
</dbReference>
<evidence type="ECO:0000313" key="2">
    <source>
        <dbReference type="Proteomes" id="UP000249524"/>
    </source>
</evidence>
<evidence type="ECO:0000313" key="1">
    <source>
        <dbReference type="EMBL" id="RAK66428.1"/>
    </source>
</evidence>
<dbReference type="Gene3D" id="3.40.50.1240">
    <property type="entry name" value="Phosphoglycerate mutase-like"/>
    <property type="match status" value="1"/>
</dbReference>
<dbReference type="OrthoDB" id="34197at2"/>
<dbReference type="InterPro" id="IPR018247">
    <property type="entry name" value="EF_Hand_1_Ca_BS"/>
</dbReference>
<dbReference type="AlphaFoldDB" id="A0A328BN30"/>
<accession>A0A328BN30</accession>
<dbReference type="PROSITE" id="PS00018">
    <property type="entry name" value="EF_HAND_1"/>
    <property type="match status" value="1"/>
</dbReference>
<gene>
    <name evidence="1" type="ORF">DJ019_09295</name>
</gene>
<dbReference type="InterPro" id="IPR029033">
    <property type="entry name" value="His_PPase_superfam"/>
</dbReference>
<dbReference type="Pfam" id="PF00300">
    <property type="entry name" value="His_Phos_1"/>
    <property type="match status" value="1"/>
</dbReference>
<dbReference type="EMBL" id="QFYS01000003">
    <property type="protein sequence ID" value="RAK66428.1"/>
    <property type="molecule type" value="Genomic_DNA"/>
</dbReference>
<dbReference type="RefSeq" id="WP_111275737.1">
    <property type="nucleotide sequence ID" value="NZ_QFYS01000003.1"/>
</dbReference>
<protein>
    <submittedName>
        <fullName evidence="1">Histidine phosphatase family protein</fullName>
    </submittedName>
</protein>
<dbReference type="Proteomes" id="UP000249524">
    <property type="component" value="Unassembled WGS sequence"/>
</dbReference>
<sequence>MNAIIFITHPEVVIDPAVPVPRWPLSAVGRARMETFAHALAGRSVAAVWSSDEQKALDGAAILADRLGAPHHVDEGLAENDRSATGYIAPPEFWEVVDQFFENPEVSVRGWETARHAQDRIVSAMGGVDAGSPDGVVLVVSHGGVGALLTAHLQDVTIGTEDRPGHAGGGCYLVLERGPLALRRSWRAMEEPAAALAAWR</sequence>
<organism evidence="1 2">
    <name type="scientific">Phenylobacterium kunshanense</name>
    <dbReference type="NCBI Taxonomy" id="1445034"/>
    <lineage>
        <taxon>Bacteria</taxon>
        <taxon>Pseudomonadati</taxon>
        <taxon>Pseudomonadota</taxon>
        <taxon>Alphaproteobacteria</taxon>
        <taxon>Caulobacterales</taxon>
        <taxon>Caulobacteraceae</taxon>
        <taxon>Phenylobacterium</taxon>
    </lineage>
</organism>
<comment type="caution">
    <text evidence="1">The sequence shown here is derived from an EMBL/GenBank/DDBJ whole genome shotgun (WGS) entry which is preliminary data.</text>
</comment>